<dbReference type="InterPro" id="IPR004014">
    <property type="entry name" value="ATPase_P-typ_cation-transptr_N"/>
</dbReference>
<dbReference type="AlphaFoldDB" id="A0A0F8XM10"/>
<dbReference type="SMART" id="SM00831">
    <property type="entry name" value="Cation_ATPase_N"/>
    <property type="match status" value="1"/>
</dbReference>
<dbReference type="InterPro" id="IPR059000">
    <property type="entry name" value="ATPase_P-type_domA"/>
</dbReference>
<dbReference type="GO" id="GO:0005524">
    <property type="term" value="F:ATP binding"/>
    <property type="evidence" value="ECO:0007669"/>
    <property type="project" value="UniProtKB-KW"/>
</dbReference>
<keyword evidence="5" id="KW-0067">ATP-binding</keyword>
<dbReference type="PANTHER" id="PTHR42861">
    <property type="entry name" value="CALCIUM-TRANSPORTING ATPASE"/>
    <property type="match status" value="1"/>
</dbReference>
<evidence type="ECO:0000256" key="3">
    <source>
        <dbReference type="ARBA" id="ARBA00022692"/>
    </source>
</evidence>
<feature type="transmembrane region" description="Helical" evidence="10">
    <location>
        <begin position="47"/>
        <end position="67"/>
    </location>
</feature>
<evidence type="ECO:0000256" key="2">
    <source>
        <dbReference type="ARBA" id="ARBA00022553"/>
    </source>
</evidence>
<dbReference type="InterPro" id="IPR023214">
    <property type="entry name" value="HAD_sf"/>
</dbReference>
<dbReference type="SUPFAM" id="SSF81660">
    <property type="entry name" value="Metal cation-transporting ATPase, ATP-binding domain N"/>
    <property type="match status" value="1"/>
</dbReference>
<keyword evidence="7" id="KW-1278">Translocase</keyword>
<feature type="non-terminal residue" evidence="12">
    <location>
        <position position="1"/>
    </location>
</feature>
<keyword evidence="6" id="KW-0460">Magnesium</keyword>
<dbReference type="Gene3D" id="1.20.1110.10">
    <property type="entry name" value="Calcium-transporting ATPase, transmembrane domain"/>
    <property type="match status" value="1"/>
</dbReference>
<feature type="domain" description="Cation-transporting P-type ATPase N-terminal" evidence="11">
    <location>
        <begin position="1"/>
        <end position="72"/>
    </location>
</feature>
<evidence type="ECO:0000256" key="9">
    <source>
        <dbReference type="ARBA" id="ARBA00023136"/>
    </source>
</evidence>
<dbReference type="Pfam" id="PF00122">
    <property type="entry name" value="E1-E2_ATPase"/>
    <property type="match status" value="1"/>
</dbReference>
<evidence type="ECO:0000256" key="5">
    <source>
        <dbReference type="ARBA" id="ARBA00022840"/>
    </source>
</evidence>
<protein>
    <recommendedName>
        <fullName evidence="11">Cation-transporting P-type ATPase N-terminal domain-containing protein</fullName>
    </recommendedName>
</protein>
<dbReference type="InterPro" id="IPR023299">
    <property type="entry name" value="ATPase_P-typ_cyto_dom_N"/>
</dbReference>
<dbReference type="PRINTS" id="PR00121">
    <property type="entry name" value="NAKATPASE"/>
</dbReference>
<dbReference type="GO" id="GO:0016020">
    <property type="term" value="C:membrane"/>
    <property type="evidence" value="ECO:0007669"/>
    <property type="project" value="InterPro"/>
</dbReference>
<feature type="non-terminal residue" evidence="12">
    <location>
        <position position="380"/>
    </location>
</feature>
<dbReference type="GO" id="GO:0016887">
    <property type="term" value="F:ATP hydrolysis activity"/>
    <property type="evidence" value="ECO:0007669"/>
    <property type="project" value="InterPro"/>
</dbReference>
<evidence type="ECO:0000256" key="7">
    <source>
        <dbReference type="ARBA" id="ARBA00022967"/>
    </source>
</evidence>
<evidence type="ECO:0000256" key="10">
    <source>
        <dbReference type="SAM" id="Phobius"/>
    </source>
</evidence>
<evidence type="ECO:0000313" key="12">
    <source>
        <dbReference type="EMBL" id="KKK70107.1"/>
    </source>
</evidence>
<keyword evidence="4" id="KW-0547">Nucleotide-binding</keyword>
<proteinExistence type="predicted"/>
<dbReference type="Pfam" id="PF00690">
    <property type="entry name" value="Cation_ATPase_N"/>
    <property type="match status" value="1"/>
</dbReference>
<accession>A0A0F8XM10</accession>
<dbReference type="PRINTS" id="PR00119">
    <property type="entry name" value="CATATPASE"/>
</dbReference>
<dbReference type="SUPFAM" id="SSF81665">
    <property type="entry name" value="Calcium ATPase, transmembrane domain M"/>
    <property type="match status" value="1"/>
</dbReference>
<feature type="transmembrane region" description="Helical" evidence="10">
    <location>
        <begin position="237"/>
        <end position="258"/>
    </location>
</feature>
<dbReference type="Gene3D" id="2.70.150.10">
    <property type="entry name" value="Calcium-transporting ATPase, cytoplasmic transduction domain A"/>
    <property type="match status" value="1"/>
</dbReference>
<reference evidence="12" key="1">
    <citation type="journal article" date="2015" name="Nature">
        <title>Complex archaea that bridge the gap between prokaryotes and eukaryotes.</title>
        <authorList>
            <person name="Spang A."/>
            <person name="Saw J.H."/>
            <person name="Jorgensen S.L."/>
            <person name="Zaremba-Niedzwiedzka K."/>
            <person name="Martijn J."/>
            <person name="Lind A.E."/>
            <person name="van Eijk R."/>
            <person name="Schleper C."/>
            <person name="Guy L."/>
            <person name="Ettema T.J."/>
        </authorList>
    </citation>
    <scope>NUCLEOTIDE SEQUENCE</scope>
</reference>
<name>A0A0F8XM10_9ZZZZ</name>
<dbReference type="InterPro" id="IPR001757">
    <property type="entry name" value="P_typ_ATPase"/>
</dbReference>
<dbReference type="NCBIfam" id="TIGR01494">
    <property type="entry name" value="ATPase_P-type"/>
    <property type="match status" value="1"/>
</dbReference>
<dbReference type="Gene3D" id="3.40.50.1000">
    <property type="entry name" value="HAD superfamily/HAD-like"/>
    <property type="match status" value="1"/>
</dbReference>
<feature type="transmembrane region" description="Helical" evidence="10">
    <location>
        <begin position="270"/>
        <end position="294"/>
    </location>
</feature>
<evidence type="ECO:0000256" key="6">
    <source>
        <dbReference type="ARBA" id="ARBA00022842"/>
    </source>
</evidence>
<evidence type="ECO:0000256" key="8">
    <source>
        <dbReference type="ARBA" id="ARBA00022989"/>
    </source>
</evidence>
<keyword evidence="2" id="KW-0597">Phosphoprotein</keyword>
<evidence type="ECO:0000256" key="1">
    <source>
        <dbReference type="ARBA" id="ARBA00004127"/>
    </source>
</evidence>
<dbReference type="InterPro" id="IPR008250">
    <property type="entry name" value="ATPase_P-typ_transduc_dom_A_sf"/>
</dbReference>
<gene>
    <name evidence="12" type="ORF">LCGC14_2927310</name>
</gene>
<dbReference type="Gene3D" id="3.40.1110.10">
    <property type="entry name" value="Calcium-transporting ATPase, cytoplasmic domain N"/>
    <property type="match status" value="1"/>
</dbReference>
<keyword evidence="9 10" id="KW-0472">Membrane</keyword>
<comment type="subcellular location">
    <subcellularLocation>
        <location evidence="1">Endomembrane system</location>
        <topology evidence="1">Multi-pass membrane protein</topology>
    </subcellularLocation>
</comment>
<dbReference type="GO" id="GO:0012505">
    <property type="term" value="C:endomembrane system"/>
    <property type="evidence" value="ECO:0007669"/>
    <property type="project" value="UniProtKB-SubCell"/>
</dbReference>
<dbReference type="FunFam" id="2.70.150.10:FF:000160">
    <property type="entry name" value="Sarcoplasmic/endoplasmic reticulum calcium ATPase 1"/>
    <property type="match status" value="1"/>
</dbReference>
<feature type="transmembrane region" description="Helical" evidence="10">
    <location>
        <begin position="73"/>
        <end position="92"/>
    </location>
</feature>
<dbReference type="SUPFAM" id="SSF81653">
    <property type="entry name" value="Calcium ATPase, transduction domain A"/>
    <property type="match status" value="1"/>
</dbReference>
<evidence type="ECO:0000256" key="4">
    <source>
        <dbReference type="ARBA" id="ARBA00022741"/>
    </source>
</evidence>
<dbReference type="InterPro" id="IPR023298">
    <property type="entry name" value="ATPase_P-typ_TM_dom_sf"/>
</dbReference>
<dbReference type="EMBL" id="LAZR01058336">
    <property type="protein sequence ID" value="KKK70107.1"/>
    <property type="molecule type" value="Genomic_DNA"/>
</dbReference>
<sequence length="380" mass="41924">SKSIEEICREFNTDIQNGLTSTDAKQRLQKLGLNKLPEQKKISAFKIFINQFSSFIIWILIIAALIAGFLGEIIDSLAIGVIVIFNAILGFIQEYRAEESLTALKKLASPTSKVIRDGKLQTISSYDLVLGDLVLIESGDRIPADGRFIKIYQLVTHEATLTGESSSIYKITTPLSDNDLAIGDRKNMGFMGTVITSGKGYMIITQTGLKTELGKIASMLEVKKEEKTPLQLRLAKLGLKLIYLFLGIVVLVFFLGILRKNPLFNMFLTSLSLAVAAIPEGLPAVVTVALAIGVRKMAKRKALIRRLPSVETLGCTSVICTHKTGTLTQNKMLVKNIWINERVIDITGIGYEPKGDFKYDQKVIDPQKSFELLKLLQAAT</sequence>
<evidence type="ECO:0000259" key="11">
    <source>
        <dbReference type="SMART" id="SM00831"/>
    </source>
</evidence>
<keyword evidence="3 10" id="KW-0812">Transmembrane</keyword>
<organism evidence="12">
    <name type="scientific">marine sediment metagenome</name>
    <dbReference type="NCBI Taxonomy" id="412755"/>
    <lineage>
        <taxon>unclassified sequences</taxon>
        <taxon>metagenomes</taxon>
        <taxon>ecological metagenomes</taxon>
    </lineage>
</organism>
<comment type="caution">
    <text evidence="12">The sequence shown here is derived from an EMBL/GenBank/DDBJ whole genome shotgun (WGS) entry which is preliminary data.</text>
</comment>
<keyword evidence="8 10" id="KW-1133">Transmembrane helix</keyword>